<evidence type="ECO:0000256" key="5">
    <source>
        <dbReference type="SAM" id="Phobius"/>
    </source>
</evidence>
<dbReference type="EMBL" id="AZCV01000002">
    <property type="protein sequence ID" value="KRK38169.1"/>
    <property type="molecule type" value="Genomic_DNA"/>
</dbReference>
<feature type="transmembrane region" description="Helical" evidence="5">
    <location>
        <begin position="74"/>
        <end position="91"/>
    </location>
</feature>
<reference evidence="6 7" key="1">
    <citation type="journal article" date="2015" name="Genome Announc.">
        <title>Expanding the biotechnology potential of lactobacilli through comparative genomics of 213 strains and associated genera.</title>
        <authorList>
            <person name="Sun Z."/>
            <person name="Harris H.M."/>
            <person name="McCann A."/>
            <person name="Guo C."/>
            <person name="Argimon S."/>
            <person name="Zhang W."/>
            <person name="Yang X."/>
            <person name="Jeffery I.B."/>
            <person name="Cooney J.C."/>
            <person name="Kagawa T.F."/>
            <person name="Liu W."/>
            <person name="Song Y."/>
            <person name="Salvetti E."/>
            <person name="Wrobel A."/>
            <person name="Rasinkangas P."/>
            <person name="Parkhill J."/>
            <person name="Rea M.C."/>
            <person name="O'Sullivan O."/>
            <person name="Ritari J."/>
            <person name="Douillard F.P."/>
            <person name="Paul Ross R."/>
            <person name="Yang R."/>
            <person name="Briner A.E."/>
            <person name="Felis G.E."/>
            <person name="de Vos W.M."/>
            <person name="Barrangou R."/>
            <person name="Klaenhammer T.R."/>
            <person name="Caufield P.W."/>
            <person name="Cui Y."/>
            <person name="Zhang H."/>
            <person name="O'Toole P.W."/>
        </authorList>
    </citation>
    <scope>NUCLEOTIDE SEQUENCE [LARGE SCALE GENOMIC DNA]</scope>
    <source>
        <strain evidence="6 7">DSM 20534</strain>
    </source>
</reference>
<dbReference type="PANTHER" id="PTHR30249:SF0">
    <property type="entry name" value="PLASTIDAL GLYCOLATE_GLYCERATE TRANSLOCATOR 1, CHLOROPLASTIC"/>
    <property type="match status" value="1"/>
</dbReference>
<dbReference type="PANTHER" id="PTHR30249">
    <property type="entry name" value="PUTATIVE SEROTONIN TRANSPORTER"/>
    <property type="match status" value="1"/>
</dbReference>
<feature type="transmembrane region" description="Helical" evidence="5">
    <location>
        <begin position="220"/>
        <end position="240"/>
    </location>
</feature>
<comment type="subcellular location">
    <subcellularLocation>
        <location evidence="1">Membrane</location>
        <topology evidence="1">Multi-pass membrane protein</topology>
    </subcellularLocation>
</comment>
<keyword evidence="6" id="KW-0378">Hydrolase</keyword>
<evidence type="ECO:0000256" key="3">
    <source>
        <dbReference type="ARBA" id="ARBA00022989"/>
    </source>
</evidence>
<dbReference type="Pfam" id="PF04172">
    <property type="entry name" value="LrgB"/>
    <property type="match status" value="1"/>
</dbReference>
<dbReference type="AlphaFoldDB" id="A0A0R1GWQ6"/>
<dbReference type="GO" id="GO:0016787">
    <property type="term" value="F:hydrolase activity"/>
    <property type="evidence" value="ECO:0007669"/>
    <property type="project" value="UniProtKB-KW"/>
</dbReference>
<dbReference type="Proteomes" id="UP000050909">
    <property type="component" value="Unassembled WGS sequence"/>
</dbReference>
<feature type="transmembrane region" description="Helical" evidence="5">
    <location>
        <begin position="100"/>
        <end position="121"/>
    </location>
</feature>
<sequence length="241" mass="26035">MMDVLTQPYFGIFFSIGVYLMGMFLFKRSNGKFFFQPLFMAMVLGIFLLILFSHLIHVDIQDVYTKMYKPGGDIIFWFVNPATIAFAIPLYKRNDILKKYWVEIIVSLIIATVVSTILIYLTATALGLEKSAVLAMLPQGATTAIALPISAAIGGDPAITAMTAITNGVIILAIGKYLIKLFRMERGPIALGLGLGASGHTLGSVKALEVGEIEGSTSSIAIIVIGLVVDLVVPIMANILM</sequence>
<feature type="transmembrane region" description="Helical" evidence="5">
    <location>
        <begin position="33"/>
        <end position="54"/>
    </location>
</feature>
<evidence type="ECO:0000313" key="7">
    <source>
        <dbReference type="Proteomes" id="UP000050909"/>
    </source>
</evidence>
<evidence type="ECO:0000313" key="6">
    <source>
        <dbReference type="EMBL" id="KRK38169.1"/>
    </source>
</evidence>
<organism evidence="6 7">
    <name type="scientific">Amylolactobacillus amylotrophicus DSM 20534</name>
    <dbReference type="NCBI Taxonomy" id="1423722"/>
    <lineage>
        <taxon>Bacteria</taxon>
        <taxon>Bacillati</taxon>
        <taxon>Bacillota</taxon>
        <taxon>Bacilli</taxon>
        <taxon>Lactobacillales</taxon>
        <taxon>Lactobacillaceae</taxon>
        <taxon>Amylolactobacillus</taxon>
    </lineage>
</organism>
<dbReference type="GO" id="GO:0016020">
    <property type="term" value="C:membrane"/>
    <property type="evidence" value="ECO:0007669"/>
    <property type="project" value="UniProtKB-SubCell"/>
</dbReference>
<feature type="transmembrane region" description="Helical" evidence="5">
    <location>
        <begin position="158"/>
        <end position="178"/>
    </location>
</feature>
<proteinExistence type="predicted"/>
<dbReference type="InterPro" id="IPR007300">
    <property type="entry name" value="CidB/LrgB"/>
</dbReference>
<keyword evidence="4 5" id="KW-0472">Membrane</keyword>
<evidence type="ECO:0000256" key="4">
    <source>
        <dbReference type="ARBA" id="ARBA00023136"/>
    </source>
</evidence>
<evidence type="ECO:0000256" key="2">
    <source>
        <dbReference type="ARBA" id="ARBA00022692"/>
    </source>
</evidence>
<feature type="transmembrane region" description="Helical" evidence="5">
    <location>
        <begin position="6"/>
        <end position="26"/>
    </location>
</feature>
<feature type="transmembrane region" description="Helical" evidence="5">
    <location>
        <begin position="190"/>
        <end position="208"/>
    </location>
</feature>
<keyword evidence="2 5" id="KW-0812">Transmembrane</keyword>
<accession>A0A0R1GWQ6</accession>
<evidence type="ECO:0000256" key="1">
    <source>
        <dbReference type="ARBA" id="ARBA00004141"/>
    </source>
</evidence>
<gene>
    <name evidence="6" type="ORF">FC62_GL000946</name>
</gene>
<comment type="caution">
    <text evidence="6">The sequence shown here is derived from an EMBL/GenBank/DDBJ whole genome shotgun (WGS) entry which is preliminary data.</text>
</comment>
<keyword evidence="3 5" id="KW-1133">Transmembrane helix</keyword>
<name>A0A0R1GWQ6_9LACO</name>
<protein>
    <submittedName>
        <fullName evidence="6">Effector of murein hydrolase</fullName>
    </submittedName>
</protein>
<keyword evidence="7" id="KW-1185">Reference proteome</keyword>
<dbReference type="PATRIC" id="fig|1423722.3.peg.962"/>